<keyword evidence="1" id="KW-0614">Plasmid</keyword>
<dbReference type="RefSeq" id="WP_226923758.1">
    <property type="nucleotide sequence ID" value="NZ_CP132308.1"/>
</dbReference>
<dbReference type="AlphaFoldDB" id="A0AA50H9E0"/>
<geneLocation type="plasmid" evidence="1 2">
    <name>unnamed6</name>
</geneLocation>
<proteinExistence type="predicted"/>
<dbReference type="Proteomes" id="UP001234585">
    <property type="component" value="Plasmid unnamed6"/>
</dbReference>
<evidence type="ECO:0000313" key="2">
    <source>
        <dbReference type="Proteomes" id="UP001234585"/>
    </source>
</evidence>
<dbReference type="EMBL" id="CP132308">
    <property type="protein sequence ID" value="WLS01284.1"/>
    <property type="molecule type" value="Genomic_DNA"/>
</dbReference>
<sequence length="49" mass="5287">MEDVLAAGGSDIPSDRKADGLELIKPAFRLNEHYTEDHSSQLNSNGVST</sequence>
<gene>
    <name evidence="1" type="ORF">Q9313_27645</name>
</gene>
<accession>A0AA50H9E0</accession>
<evidence type="ECO:0000313" key="1">
    <source>
        <dbReference type="EMBL" id="WLS01284.1"/>
    </source>
</evidence>
<keyword evidence="2" id="KW-1185">Reference proteome</keyword>
<protein>
    <submittedName>
        <fullName evidence="1">Uncharacterized protein</fullName>
    </submittedName>
</protein>
<name>A0AA50H9E0_9HYPH</name>
<organism evidence="1 2">
    <name type="scientific">Shinella sumterensis</name>
    <dbReference type="NCBI Taxonomy" id="1967501"/>
    <lineage>
        <taxon>Bacteria</taxon>
        <taxon>Pseudomonadati</taxon>
        <taxon>Pseudomonadota</taxon>
        <taxon>Alphaproteobacteria</taxon>
        <taxon>Hyphomicrobiales</taxon>
        <taxon>Rhizobiaceae</taxon>
        <taxon>Shinella</taxon>
    </lineage>
</organism>
<reference evidence="1 2" key="1">
    <citation type="submission" date="2023-08" db="EMBL/GenBank/DDBJ databases">
        <title>Pathogen: clinical or host-associated sample.</title>
        <authorList>
            <person name="Hergert J."/>
            <person name="Casey R."/>
            <person name="Wagner J."/>
            <person name="Young E.L."/>
            <person name="Oakeson K.F."/>
        </authorList>
    </citation>
    <scope>NUCLEOTIDE SEQUENCE [LARGE SCALE GENOMIC DNA]</scope>
    <source>
        <strain evidence="1 2">1760953</strain>
        <plasmid evidence="1 2">unnamed6</plasmid>
    </source>
</reference>